<dbReference type="InterPro" id="IPR005532">
    <property type="entry name" value="SUMF_dom"/>
</dbReference>
<evidence type="ECO:0000313" key="2">
    <source>
        <dbReference type="EMBL" id="MBC8519278.1"/>
    </source>
</evidence>
<sequence length="477" mass="52782">MARLLFGLLLIISSTAESGRQGYEVVTMNNGNIFHGTIAHEAFAIETSYGLVTIPYSFVASLTPGQKGGTDQITTHPGERFSGTIQGDEFTILRFDQPALPLDLADISEIIFSRKTVRSPPPIPVDSISTDNGDRFTATISTSSILLAGEDGLSIIPIQQLHIIDLEEIEDQLSVNITDNNGKIRQGVVRNSSIQAVTRYGDRVDIPSSQLSLLAVNVHHGRAPSLFNYRQQLNPATQFHDLLYQDISAPEMIALRGGDFTRGSRNKDGDNDELPLQPMRLRPFAIGQYEVTFDEYDLFCEVTGHDKPDDSGWGRGNRPVVNVSWNDATAYTEWLATKTRQPYRLPSDAEWEYAARGGTETVFWWGDQAPTTESNCDGCGSIWDGERTAPVGRFRPNLFGLHDTAGNVFEIVADCWSDTYSDAPIDGSPYLKGGCGKRVIRGGAWSFPPHEVRSANRWRDFPSRKSDDTGFRVARDL</sequence>
<dbReference type="AlphaFoldDB" id="A0A8J6NYS3"/>
<protein>
    <submittedName>
        <fullName evidence="2">Formylglycine-generating enzyme family protein</fullName>
    </submittedName>
</protein>
<dbReference type="PANTHER" id="PTHR23150:SF35">
    <property type="entry name" value="BLL6746 PROTEIN"/>
    <property type="match status" value="1"/>
</dbReference>
<dbReference type="InterPro" id="IPR051043">
    <property type="entry name" value="Sulfatase_Mod_Factor_Kinase"/>
</dbReference>
<dbReference type="SUPFAM" id="SSF56436">
    <property type="entry name" value="C-type lectin-like"/>
    <property type="match status" value="1"/>
</dbReference>
<dbReference type="GO" id="GO:0120147">
    <property type="term" value="F:formylglycine-generating oxidase activity"/>
    <property type="evidence" value="ECO:0007669"/>
    <property type="project" value="TreeGrafter"/>
</dbReference>
<dbReference type="Proteomes" id="UP000654401">
    <property type="component" value="Unassembled WGS sequence"/>
</dbReference>
<dbReference type="InterPro" id="IPR016187">
    <property type="entry name" value="CTDL_fold"/>
</dbReference>
<dbReference type="Gene3D" id="3.90.1580.10">
    <property type="entry name" value="paralog of FGE (formylglycine-generating enzyme)"/>
    <property type="match status" value="1"/>
</dbReference>
<dbReference type="Pfam" id="PF03781">
    <property type="entry name" value="FGE-sulfatase"/>
    <property type="match status" value="1"/>
</dbReference>
<dbReference type="InterPro" id="IPR042095">
    <property type="entry name" value="SUMF_sf"/>
</dbReference>
<gene>
    <name evidence="2" type="ORF">H8D24_02585</name>
</gene>
<proteinExistence type="predicted"/>
<reference evidence="2 3" key="1">
    <citation type="submission" date="2020-08" db="EMBL/GenBank/DDBJ databases">
        <title>Bridging the membrane lipid divide: bacteria of the FCB group superphylum have the potential to synthesize archaeal ether lipids.</title>
        <authorList>
            <person name="Villanueva L."/>
            <person name="Von Meijenfeldt F.A.B."/>
            <person name="Westbye A.B."/>
            <person name="Yadav S."/>
            <person name="Hopmans E.C."/>
            <person name="Dutilh B.E."/>
            <person name="Sinninghe Damste J.S."/>
        </authorList>
    </citation>
    <scope>NUCLEOTIDE SEQUENCE [LARGE SCALE GENOMIC DNA]</scope>
    <source>
        <strain evidence="2">NIOZ-UU100</strain>
    </source>
</reference>
<dbReference type="EMBL" id="JACNFK010000020">
    <property type="protein sequence ID" value="MBC8519278.1"/>
    <property type="molecule type" value="Genomic_DNA"/>
</dbReference>
<organism evidence="2 3">
    <name type="scientific">Candidatus Thiopontia autotrophica</name>
    <dbReference type="NCBI Taxonomy" id="2841688"/>
    <lineage>
        <taxon>Bacteria</taxon>
        <taxon>Pseudomonadati</taxon>
        <taxon>Pseudomonadota</taxon>
        <taxon>Gammaproteobacteria</taxon>
        <taxon>Candidatus Thiopontia</taxon>
    </lineage>
</organism>
<evidence type="ECO:0000259" key="1">
    <source>
        <dbReference type="Pfam" id="PF03781"/>
    </source>
</evidence>
<feature type="domain" description="Sulfatase-modifying factor enzyme-like" evidence="1">
    <location>
        <begin position="249"/>
        <end position="475"/>
    </location>
</feature>
<comment type="caution">
    <text evidence="2">The sequence shown here is derived from an EMBL/GenBank/DDBJ whole genome shotgun (WGS) entry which is preliminary data.</text>
</comment>
<name>A0A8J6NYS3_9GAMM</name>
<dbReference type="PANTHER" id="PTHR23150">
    <property type="entry name" value="SULFATASE MODIFYING FACTOR 1, 2"/>
    <property type="match status" value="1"/>
</dbReference>
<accession>A0A8J6NYS3</accession>
<evidence type="ECO:0000313" key="3">
    <source>
        <dbReference type="Proteomes" id="UP000654401"/>
    </source>
</evidence>